<dbReference type="PANTHER" id="PTHR42088:SF1">
    <property type="entry name" value="YALI0F10131P"/>
    <property type="match status" value="1"/>
</dbReference>
<sequence length="330" mass="36360">MGQAYMGDLVNDRESMPQRESLATGQAMENKDSTRPPRMDSMPVIDAGGIQDYQDYSDHFQINEPDHTHPQQTSGQPMAPHPNDINGPASAGLGVPSQDNRRLSVGLRPLPPDDFLESEDPEFRANRIRSFYKEYFEDSKQDTARPPMPTQAPAPGPPQNNYYEDYDQNYLGEAAYFDPETNAFVMPYAAPDDSFAIFNAMEFAPPPSFKDQAAGRSQSPVGERVPYRAGTPVHSPLVSAFEDTAPLPSPHLLRKSSTFTGLDFAPPRRFKDPEVMSDAGSIRSNQSGLSSQNAMALRNGAGRVSRLPGDTIFTQQDSASTLKPQWGMRA</sequence>
<feature type="compositionally biased region" description="Basic and acidic residues" evidence="1">
    <location>
        <begin position="121"/>
        <end position="143"/>
    </location>
</feature>
<dbReference type="AlphaFoldDB" id="M7U178"/>
<dbReference type="HOGENOM" id="CLU_842066_0_0_1"/>
<proteinExistence type="predicted"/>
<evidence type="ECO:0000313" key="3">
    <source>
        <dbReference type="Proteomes" id="UP000012174"/>
    </source>
</evidence>
<dbReference type="eggNOG" id="ENOG502REX9">
    <property type="taxonomic scope" value="Eukaryota"/>
</dbReference>
<reference evidence="3" key="1">
    <citation type="journal article" date="2013" name="Genome Announc.">
        <title>Draft genome sequence of the grapevine dieback fungus Eutypa lata UCR-EL1.</title>
        <authorList>
            <person name="Blanco-Ulate B."/>
            <person name="Rolshausen P.E."/>
            <person name="Cantu D."/>
        </authorList>
    </citation>
    <scope>NUCLEOTIDE SEQUENCE [LARGE SCALE GENOMIC DNA]</scope>
    <source>
        <strain evidence="3">UCR-EL1</strain>
    </source>
</reference>
<dbReference type="PANTHER" id="PTHR42088">
    <property type="entry name" value="YALI0F10131P"/>
    <property type="match status" value="1"/>
</dbReference>
<evidence type="ECO:0000256" key="1">
    <source>
        <dbReference type="SAM" id="MobiDB-lite"/>
    </source>
</evidence>
<feature type="region of interest" description="Disordered" evidence="1">
    <location>
        <begin position="307"/>
        <end position="330"/>
    </location>
</feature>
<organism evidence="2 3">
    <name type="scientific">Eutypa lata (strain UCR-EL1)</name>
    <name type="common">Grapevine dieback disease fungus</name>
    <name type="synonym">Eutypa armeniacae</name>
    <dbReference type="NCBI Taxonomy" id="1287681"/>
    <lineage>
        <taxon>Eukaryota</taxon>
        <taxon>Fungi</taxon>
        <taxon>Dikarya</taxon>
        <taxon>Ascomycota</taxon>
        <taxon>Pezizomycotina</taxon>
        <taxon>Sordariomycetes</taxon>
        <taxon>Xylariomycetidae</taxon>
        <taxon>Xylariales</taxon>
        <taxon>Diatrypaceae</taxon>
        <taxon>Eutypa</taxon>
    </lineage>
</organism>
<feature type="compositionally biased region" description="Basic and acidic residues" evidence="1">
    <location>
        <begin position="29"/>
        <end position="38"/>
    </location>
</feature>
<feature type="region of interest" description="Disordered" evidence="1">
    <location>
        <begin position="1"/>
        <end position="162"/>
    </location>
</feature>
<gene>
    <name evidence="2" type="ORF">UCREL1_261</name>
</gene>
<feature type="compositionally biased region" description="Pro residues" evidence="1">
    <location>
        <begin position="146"/>
        <end position="158"/>
    </location>
</feature>
<protein>
    <submittedName>
        <fullName evidence="2">Uncharacterized protein</fullName>
    </submittedName>
</protein>
<dbReference type="OrthoDB" id="5417135at2759"/>
<evidence type="ECO:0000313" key="2">
    <source>
        <dbReference type="EMBL" id="EMR72685.1"/>
    </source>
</evidence>
<keyword evidence="3" id="KW-1185">Reference proteome</keyword>
<dbReference type="KEGG" id="ela:UCREL1_261"/>
<name>M7U178_EUTLA</name>
<dbReference type="Proteomes" id="UP000012174">
    <property type="component" value="Unassembled WGS sequence"/>
</dbReference>
<feature type="compositionally biased region" description="Polar residues" evidence="1">
    <location>
        <begin position="312"/>
        <end position="323"/>
    </location>
</feature>
<accession>M7U178</accession>
<dbReference type="EMBL" id="KB705403">
    <property type="protein sequence ID" value="EMR72685.1"/>
    <property type="molecule type" value="Genomic_DNA"/>
</dbReference>